<dbReference type="PANTHER" id="PTHR14571">
    <property type="entry name" value="HISTONE-LYSINE N-METHYLTRANSFERASE SET-26-RELATED"/>
    <property type="match status" value="1"/>
</dbReference>
<dbReference type="Gene3D" id="3.30.40.10">
    <property type="entry name" value="Zinc/RING finger domain, C3HC4 (zinc finger)"/>
    <property type="match status" value="1"/>
</dbReference>
<feature type="region of interest" description="Disordered" evidence="6">
    <location>
        <begin position="283"/>
        <end position="324"/>
    </location>
</feature>
<keyword evidence="4" id="KW-0862">Zinc</keyword>
<feature type="region of interest" description="Disordered" evidence="6">
    <location>
        <begin position="951"/>
        <end position="1069"/>
    </location>
</feature>
<dbReference type="AlphaFoldDB" id="A0A2Z7ASP8"/>
<feature type="compositionally biased region" description="Basic and acidic residues" evidence="6">
    <location>
        <begin position="632"/>
        <end position="644"/>
    </location>
</feature>
<feature type="region of interest" description="Disordered" evidence="6">
    <location>
        <begin position="559"/>
        <end position="710"/>
    </location>
</feature>
<reference evidence="8 9" key="1">
    <citation type="journal article" date="2015" name="Proc. Natl. Acad. Sci. U.S.A.">
        <title>The resurrection genome of Boea hygrometrica: A blueprint for survival of dehydration.</title>
        <authorList>
            <person name="Xiao L."/>
            <person name="Yang G."/>
            <person name="Zhang L."/>
            <person name="Yang X."/>
            <person name="Zhao S."/>
            <person name="Ji Z."/>
            <person name="Zhou Q."/>
            <person name="Hu M."/>
            <person name="Wang Y."/>
            <person name="Chen M."/>
            <person name="Xu Y."/>
            <person name="Jin H."/>
            <person name="Xiao X."/>
            <person name="Hu G."/>
            <person name="Bao F."/>
            <person name="Hu Y."/>
            <person name="Wan P."/>
            <person name="Li L."/>
            <person name="Deng X."/>
            <person name="Kuang T."/>
            <person name="Xiang C."/>
            <person name="Zhu J.K."/>
            <person name="Oliver M.J."/>
            <person name="He Y."/>
        </authorList>
    </citation>
    <scope>NUCLEOTIDE SEQUENCE [LARGE SCALE GENOMIC DNA]</scope>
    <source>
        <strain evidence="9">cv. XS01</strain>
    </source>
</reference>
<sequence length="1069" mass="116253">MKNRSHRLSISEAHEDWVDGSWTVDCVCGVNFDDGEEMVNCDECGVWVHTRCSRYVKSEKSFACDKCKSRKTVSTGVGDDSEETEVAEFLVELPTKTLRMSNPNPASASSRKPARLWTDIPMEERVHVQGVPGGDPGLFSGMKMLSIFGPELWKATGYVPKKFNFQYSEFPCSSDGVAEEKKEDFITNRSEEDAKVRSEEDANQGDKNAGVLFSLSKEGGNTLSTPTVEPVGIKSPEGGDCYEKVAPRQKKKSDNGNPDFICSEDNLNDERSVQPILLHCGKRKKETVDASNDQSAKKKARSNEKEGDLKKRLAHASRQDGGLKVNNGIQCGRDVIGDQQSYGLGECATNLESNGEGVDTSLGNDASSGGILKKGNQEDHVPIRSLSLSGSGNKGSDLNSGSPSLKEEVQDILQSCQDIGVGISSHSKDSVLISAKPASQRQESSDCVISENCKVVISSVSEAGDHRADAGNKKLNVAITKTDQSDDSLCNPYQSKREPTGLDGSVGARKRSSEPALTSDVAKDMLKTSDAVSINSRPYQRKVVVSVGKATTAASNLSKFSDNHLSPTAQNTIVSKKKDLTESTAETTKDNSANDSERDVGKCGRPRKFVKESSRLYSTSETSQSIKPQNLDSKKLSSDSKEVTNHSSSKVPLASKVKASPGSEECSHPPQADGTTNLQSKAAGSSVPTKSDRICHSGNHPSSRGNLASVAAPSCSNVPAALSDEELAFLLHQELNSSPRVPRVPRMRHAGSLPQIASPTATSMLMKRTSSIGGKDHGMSSRRKVKEFSRDVSHRSQERDDEAKKMDRKPSSPKSRRRDAGCSLDRLSRREMNGGSDKGVHSMTMRKVSSSLSSSSDANGRNVSSNHPSYRNSSDDDPQMLGHPTNRTLPGLIAEIMSEGKRMTYEELCNAVLPHWPHLRKHNGERYAYSSHSQAVLDCLRNRSEWARLVDRGPKTSGSRKRRKLDTDSMSIDSEDNEDSRDKDPESKSFESQQEEFPKGKRKARTRGRLALPGRGIVRRRRRADVVSDDESESFSNSSEDSMSSEEEIQGGGTSIVGNEASASSEEVR</sequence>
<feature type="compositionally biased region" description="Basic and acidic residues" evidence="6">
    <location>
        <begin position="786"/>
        <end position="810"/>
    </location>
</feature>
<feature type="compositionally biased region" description="Polar residues" evidence="6">
    <location>
        <begin position="484"/>
        <end position="494"/>
    </location>
</feature>
<feature type="compositionally biased region" description="Polar residues" evidence="6">
    <location>
        <begin position="615"/>
        <end position="630"/>
    </location>
</feature>
<dbReference type="GO" id="GO:0008270">
    <property type="term" value="F:zinc ion binding"/>
    <property type="evidence" value="ECO:0007669"/>
    <property type="project" value="UniProtKB-KW"/>
</dbReference>
<keyword evidence="5" id="KW-0539">Nucleus</keyword>
<evidence type="ECO:0000313" key="9">
    <source>
        <dbReference type="Proteomes" id="UP000250235"/>
    </source>
</evidence>
<keyword evidence="9" id="KW-1185">Reference proteome</keyword>
<evidence type="ECO:0000259" key="7">
    <source>
        <dbReference type="SMART" id="SM00249"/>
    </source>
</evidence>
<evidence type="ECO:0000256" key="5">
    <source>
        <dbReference type="ARBA" id="ARBA00023242"/>
    </source>
</evidence>
<dbReference type="InterPro" id="IPR019786">
    <property type="entry name" value="Zinc_finger_PHD-type_CS"/>
</dbReference>
<feature type="region of interest" description="Disordered" evidence="6">
    <location>
        <begin position="178"/>
        <end position="257"/>
    </location>
</feature>
<name>A0A2Z7ASP8_9LAMI</name>
<feature type="region of interest" description="Disordered" evidence="6">
    <location>
        <begin position="358"/>
        <end position="407"/>
    </location>
</feature>
<dbReference type="GO" id="GO:0005634">
    <property type="term" value="C:nucleus"/>
    <property type="evidence" value="ECO:0007669"/>
    <property type="project" value="UniProtKB-SubCell"/>
</dbReference>
<feature type="compositionally biased region" description="Polar residues" evidence="6">
    <location>
        <begin position="673"/>
        <end position="689"/>
    </location>
</feature>
<keyword evidence="2" id="KW-0479">Metal-binding</keyword>
<evidence type="ECO:0000256" key="6">
    <source>
        <dbReference type="SAM" id="MobiDB-lite"/>
    </source>
</evidence>
<evidence type="ECO:0000256" key="3">
    <source>
        <dbReference type="ARBA" id="ARBA00022771"/>
    </source>
</evidence>
<gene>
    <name evidence="8" type="ORF">F511_19564</name>
</gene>
<feature type="compositionally biased region" description="Polar residues" evidence="6">
    <location>
        <begin position="755"/>
        <end position="772"/>
    </location>
</feature>
<keyword evidence="3" id="KW-0863">Zinc-finger</keyword>
<feature type="domain" description="Zinc finger PHD-type" evidence="7">
    <location>
        <begin position="25"/>
        <end position="68"/>
    </location>
</feature>
<dbReference type="PROSITE" id="PS01359">
    <property type="entry name" value="ZF_PHD_1"/>
    <property type="match status" value="1"/>
</dbReference>
<dbReference type="InterPro" id="IPR013083">
    <property type="entry name" value="Znf_RING/FYVE/PHD"/>
</dbReference>
<dbReference type="SUPFAM" id="SSF57903">
    <property type="entry name" value="FYVE/PHD zinc finger"/>
    <property type="match status" value="1"/>
</dbReference>
<accession>A0A2Z7ASP8</accession>
<feature type="compositionally biased region" description="Polar residues" evidence="6">
    <location>
        <begin position="559"/>
        <end position="574"/>
    </location>
</feature>
<protein>
    <recommendedName>
        <fullName evidence="7">Zinc finger PHD-type domain-containing protein</fullName>
    </recommendedName>
</protein>
<dbReference type="InterPro" id="IPR056065">
    <property type="entry name" value="DUF7648"/>
</dbReference>
<evidence type="ECO:0000256" key="4">
    <source>
        <dbReference type="ARBA" id="ARBA00022833"/>
    </source>
</evidence>
<feature type="compositionally biased region" description="Polar residues" evidence="6">
    <location>
        <begin position="857"/>
        <end position="872"/>
    </location>
</feature>
<feature type="region of interest" description="Disordered" evidence="6">
    <location>
        <begin position="484"/>
        <end position="518"/>
    </location>
</feature>
<dbReference type="OrthoDB" id="79252at2759"/>
<dbReference type="InterPro" id="IPR001965">
    <property type="entry name" value="Znf_PHD"/>
</dbReference>
<organism evidence="8 9">
    <name type="scientific">Dorcoceras hygrometricum</name>
    <dbReference type="NCBI Taxonomy" id="472368"/>
    <lineage>
        <taxon>Eukaryota</taxon>
        <taxon>Viridiplantae</taxon>
        <taxon>Streptophyta</taxon>
        <taxon>Embryophyta</taxon>
        <taxon>Tracheophyta</taxon>
        <taxon>Spermatophyta</taxon>
        <taxon>Magnoliopsida</taxon>
        <taxon>eudicotyledons</taxon>
        <taxon>Gunneridae</taxon>
        <taxon>Pentapetalae</taxon>
        <taxon>asterids</taxon>
        <taxon>lamiids</taxon>
        <taxon>Lamiales</taxon>
        <taxon>Gesneriaceae</taxon>
        <taxon>Didymocarpoideae</taxon>
        <taxon>Trichosporeae</taxon>
        <taxon>Loxocarpinae</taxon>
        <taxon>Dorcoceras</taxon>
    </lineage>
</organism>
<feature type="region of interest" description="Disordered" evidence="6">
    <location>
        <begin position="736"/>
        <end position="888"/>
    </location>
</feature>
<evidence type="ECO:0000256" key="1">
    <source>
        <dbReference type="ARBA" id="ARBA00004123"/>
    </source>
</evidence>
<comment type="subcellular location">
    <subcellularLocation>
        <location evidence="1">Nucleus</location>
    </subcellularLocation>
</comment>
<dbReference type="SMART" id="SM00249">
    <property type="entry name" value="PHD"/>
    <property type="match status" value="1"/>
</dbReference>
<feature type="compositionally biased region" description="Basic and acidic residues" evidence="6">
    <location>
        <begin position="980"/>
        <end position="989"/>
    </location>
</feature>
<dbReference type="Proteomes" id="UP000250235">
    <property type="component" value="Unassembled WGS sequence"/>
</dbReference>
<feature type="compositionally biased region" description="Polar residues" evidence="6">
    <location>
        <begin position="582"/>
        <end position="594"/>
    </location>
</feature>
<dbReference type="EMBL" id="KV014367">
    <property type="protein sequence ID" value="KZV22449.1"/>
    <property type="molecule type" value="Genomic_DNA"/>
</dbReference>
<dbReference type="Pfam" id="PF24659">
    <property type="entry name" value="DUF7648"/>
    <property type="match status" value="1"/>
</dbReference>
<dbReference type="PANTHER" id="PTHR14571:SF9">
    <property type="entry name" value="HISTONE-LYSINE N-METHYLTRANSFERASE SET-26-RELATED"/>
    <property type="match status" value="1"/>
</dbReference>
<feature type="compositionally biased region" description="Low complexity" evidence="6">
    <location>
        <begin position="385"/>
        <end position="402"/>
    </location>
</feature>
<proteinExistence type="predicted"/>
<dbReference type="InterPro" id="IPR011011">
    <property type="entry name" value="Znf_FYVE_PHD"/>
</dbReference>
<evidence type="ECO:0000256" key="2">
    <source>
        <dbReference type="ARBA" id="ARBA00022723"/>
    </source>
</evidence>
<feature type="compositionally biased region" description="Basic and acidic residues" evidence="6">
    <location>
        <begin position="178"/>
        <end position="200"/>
    </location>
</feature>
<evidence type="ECO:0000313" key="8">
    <source>
        <dbReference type="EMBL" id="KZV22449.1"/>
    </source>
</evidence>
<feature type="compositionally biased region" description="Basic and acidic residues" evidence="6">
    <location>
        <begin position="301"/>
        <end position="311"/>
    </location>
</feature>